<sequence>MQLTKLEIKGFKSFGDKITIHFNEGVTAIVGPNGCGKSNVVDAIRWVLGEQSTRMLRSEKMENIIFNGTKNRKAANLAEVSLSFDNTKNILPTEFSQVTITRKLYRSGESEYRLNDVKCRLKDITDLFLDTGIGADTYSIIELKMIDEIINNKENSRRNLFEEASGISKYKVRKKQTLGKLKDTESDLERVDDLLFEIEKNLKTLENQAKKTERYYRLKEQYKTLSIALASYRIAHFSESLAKIEEQELAQRTEQTRINTEIATLEAQLQQLKQESLAKEKNLATQQKATNEYVAKIRAYESDKKVKNEQLRNLQDKEIRLTNELTQDKQQLNHALYNIKRLNEEQLVEQTKLDGIAATLQRQKGEVDELRGQQQTAKNKLDATVRQQNELQNEIYKLEKEIAVLRIQHDALEQESVRNITDAESKASELDQFNALVDQLEGQIEALQTEYDATVQSESELQQQITDTETAIQVLKDELIRDNRQLDAKQNEYNLTKSLVDNLEGFPESIRFLRKNAGWKKQYPLFSDILFCQETYRIAIENYLEPYMNHYVVQRQDEAVHAIRLLSDAARGRANFFVLDALGDIPAPNSIPSIDDRLTPALDIISVEAQYLPLCRRLLHNVFLLQTDDEKTLESSLPTEDIVILHKSGKFSKNRVGMAGGSVGLFEGKRIGRAKNLENLAKEIKSLSNQIAIRQQKLDDDTQRLGSLKGNSQKTRIGELGQQLNRLNNELVSVKTKQEQYQAFIANSQNRKQDIEQKMAAITRELKEAEPRLETLQVDKEKQGTVLQEMQHAFQELSEVLTEKSSAYNQENIRFHQQQNKVSGIDKDLEYRESLRETYETRIAKNMAEYEQVQADIKDTLQHVDDSDEDLIAMYAQKEAYEKGLQDVEEDYYASRGKINETEEQITRLRRQKEQVDFLFDELRDKKTNLKLDLNALKERLSVEFSIDITELMSNHTEESNTGLQQPEEDEETLRFKTEKLRRQLDEFGTINPMAMEAYQEMNERYTFIVKEKQDLLDAKNSLLETIQEIDDTAREKFMEAFTKVRENFITVFRSLFNEEDTCDLILSNPESPLESDIDIMARPKGKRPLSINQLSGGEKTLTSTALLFSLYLLKPAPFCIFDEVDAPLDDTNIDKFNNIIRKFSDQSQFIIVSHNKRTIASTDIIYGVTMVEQGVSRVVAVDMREVA</sequence>
<evidence type="ECO:0000313" key="9">
    <source>
        <dbReference type="EMBL" id="GGC35527.1"/>
    </source>
</evidence>
<dbReference type="PANTHER" id="PTHR43977">
    <property type="entry name" value="STRUCTURAL MAINTENANCE OF CHROMOSOMES PROTEIN 3"/>
    <property type="match status" value="1"/>
</dbReference>
<keyword evidence="5 6" id="KW-0238">DNA-binding</keyword>
<feature type="domain" description="SMC hinge" evidence="8">
    <location>
        <begin position="524"/>
        <end position="627"/>
    </location>
</feature>
<dbReference type="SUPFAM" id="SSF52540">
    <property type="entry name" value="P-loop containing nucleoside triphosphate hydrolases"/>
    <property type="match status" value="1"/>
</dbReference>
<dbReference type="InterPro" id="IPR010935">
    <property type="entry name" value="SMC_hinge"/>
</dbReference>
<evidence type="ECO:0000256" key="5">
    <source>
        <dbReference type="ARBA" id="ARBA00023125"/>
    </source>
</evidence>
<protein>
    <recommendedName>
        <fullName evidence="6">Chromosome partition protein Smc</fullName>
    </recommendedName>
</protein>
<keyword evidence="10" id="KW-1185">Reference proteome</keyword>
<evidence type="ECO:0000259" key="7">
    <source>
        <dbReference type="Pfam" id="PF02463"/>
    </source>
</evidence>
<name>A0ABQ1MDA2_9SPHI</name>
<feature type="coiled-coil region" evidence="6">
    <location>
        <begin position="181"/>
        <end position="215"/>
    </location>
</feature>
<feature type="coiled-coil region" evidence="6">
    <location>
        <begin position="677"/>
        <end position="772"/>
    </location>
</feature>
<dbReference type="InterPro" id="IPR024704">
    <property type="entry name" value="SMC"/>
</dbReference>
<dbReference type="Gene3D" id="1.20.1060.20">
    <property type="match status" value="1"/>
</dbReference>
<dbReference type="SUPFAM" id="SSF75553">
    <property type="entry name" value="Smc hinge domain"/>
    <property type="match status" value="1"/>
</dbReference>
<evidence type="ECO:0000256" key="2">
    <source>
        <dbReference type="ARBA" id="ARBA00022741"/>
    </source>
</evidence>
<dbReference type="Proteomes" id="UP000597338">
    <property type="component" value="Unassembled WGS sequence"/>
</dbReference>
<keyword evidence="3 6" id="KW-0067">ATP-binding</keyword>
<dbReference type="InterPro" id="IPR036277">
    <property type="entry name" value="SMC_hinge_sf"/>
</dbReference>
<comment type="domain">
    <text evidence="6">Contains large globular domains required for ATP hydrolysis at each terminus and a third globular domain forming a flexible hinge near the middle of the molecule. These domains are separated by coiled-coil structures.</text>
</comment>
<feature type="binding site" evidence="6">
    <location>
        <begin position="32"/>
        <end position="39"/>
    </location>
    <ligand>
        <name>ATP</name>
        <dbReference type="ChEBI" id="CHEBI:30616"/>
    </ligand>
</feature>
<comment type="subcellular location">
    <subcellularLocation>
        <location evidence="6">Cytoplasm</location>
    </subcellularLocation>
</comment>
<dbReference type="Pfam" id="PF06470">
    <property type="entry name" value="SMC_hinge"/>
    <property type="match status" value="1"/>
</dbReference>
<comment type="similarity">
    <text evidence="6">Belongs to the SMC family.</text>
</comment>
<keyword evidence="1 6" id="KW-0963">Cytoplasm</keyword>
<dbReference type="EMBL" id="BMIK01000010">
    <property type="protein sequence ID" value="GGC35527.1"/>
    <property type="molecule type" value="Genomic_DNA"/>
</dbReference>
<evidence type="ECO:0000313" key="10">
    <source>
        <dbReference type="Proteomes" id="UP000597338"/>
    </source>
</evidence>
<dbReference type="SUPFAM" id="SSF57997">
    <property type="entry name" value="Tropomyosin"/>
    <property type="match status" value="1"/>
</dbReference>
<reference evidence="10" key="1">
    <citation type="journal article" date="2019" name="Int. J. Syst. Evol. Microbiol.">
        <title>The Global Catalogue of Microorganisms (GCM) 10K type strain sequencing project: providing services to taxonomists for standard genome sequencing and annotation.</title>
        <authorList>
            <consortium name="The Broad Institute Genomics Platform"/>
            <consortium name="The Broad Institute Genome Sequencing Center for Infectious Disease"/>
            <person name="Wu L."/>
            <person name="Ma J."/>
        </authorList>
    </citation>
    <scope>NUCLEOTIDE SEQUENCE [LARGE SCALE GENOMIC DNA]</scope>
    <source>
        <strain evidence="10">CGMCC 1.15342</strain>
    </source>
</reference>
<evidence type="ECO:0000256" key="6">
    <source>
        <dbReference type="HAMAP-Rule" id="MF_01894"/>
    </source>
</evidence>
<proteinExistence type="inferred from homology"/>
<dbReference type="RefSeq" id="WP_188752042.1">
    <property type="nucleotide sequence ID" value="NZ_BMIK01000010.1"/>
</dbReference>
<gene>
    <name evidence="6 9" type="primary">smc</name>
    <name evidence="9" type="ORF">GCM10011386_29580</name>
</gene>
<keyword evidence="4 6" id="KW-0175">Coiled coil</keyword>
<feature type="domain" description="RecF/RecN/SMC N-terminal" evidence="7">
    <location>
        <begin position="3"/>
        <end position="1177"/>
    </location>
</feature>
<feature type="coiled-coil region" evidence="6">
    <location>
        <begin position="255"/>
        <end position="492"/>
    </location>
</feature>
<dbReference type="HAMAP" id="MF_01894">
    <property type="entry name" value="Smc_prok"/>
    <property type="match status" value="1"/>
</dbReference>
<dbReference type="InterPro" id="IPR027417">
    <property type="entry name" value="P-loop_NTPase"/>
</dbReference>
<evidence type="ECO:0000256" key="3">
    <source>
        <dbReference type="ARBA" id="ARBA00022840"/>
    </source>
</evidence>
<evidence type="ECO:0000256" key="1">
    <source>
        <dbReference type="ARBA" id="ARBA00022490"/>
    </source>
</evidence>
<evidence type="ECO:0000256" key="4">
    <source>
        <dbReference type="ARBA" id="ARBA00023054"/>
    </source>
</evidence>
<dbReference type="InterPro" id="IPR011890">
    <property type="entry name" value="SMC_prok"/>
</dbReference>
<feature type="coiled-coil region" evidence="6">
    <location>
        <begin position="899"/>
        <end position="940"/>
    </location>
</feature>
<dbReference type="InterPro" id="IPR003395">
    <property type="entry name" value="RecF/RecN/SMC_N"/>
</dbReference>
<organism evidence="9 10">
    <name type="scientific">Parapedobacter defluvii</name>
    <dbReference type="NCBI Taxonomy" id="2045106"/>
    <lineage>
        <taxon>Bacteria</taxon>
        <taxon>Pseudomonadati</taxon>
        <taxon>Bacteroidota</taxon>
        <taxon>Sphingobacteriia</taxon>
        <taxon>Sphingobacteriales</taxon>
        <taxon>Sphingobacteriaceae</taxon>
        <taxon>Parapedobacter</taxon>
    </lineage>
</organism>
<dbReference type="PIRSF" id="PIRSF005719">
    <property type="entry name" value="SMC"/>
    <property type="match status" value="1"/>
</dbReference>
<comment type="function">
    <text evidence="6">Required for chromosome condensation and partitioning.</text>
</comment>
<dbReference type="Pfam" id="PF02463">
    <property type="entry name" value="SMC_N"/>
    <property type="match status" value="1"/>
</dbReference>
<comment type="subunit">
    <text evidence="6">Homodimer.</text>
</comment>
<dbReference type="NCBIfam" id="TIGR02168">
    <property type="entry name" value="SMC_prok_B"/>
    <property type="match status" value="1"/>
</dbReference>
<comment type="caution">
    <text evidence="9">The sequence shown here is derived from an EMBL/GenBank/DDBJ whole genome shotgun (WGS) entry which is preliminary data.</text>
</comment>
<evidence type="ECO:0000259" key="8">
    <source>
        <dbReference type="Pfam" id="PF06470"/>
    </source>
</evidence>
<keyword evidence="2 6" id="KW-0547">Nucleotide-binding</keyword>
<dbReference type="Gene3D" id="3.40.50.300">
    <property type="entry name" value="P-loop containing nucleotide triphosphate hydrolases"/>
    <property type="match status" value="2"/>
</dbReference>
<accession>A0ABQ1MDA2</accession>